<feature type="compositionally biased region" description="Basic and acidic residues" evidence="1">
    <location>
        <begin position="417"/>
        <end position="435"/>
    </location>
</feature>
<feature type="region of interest" description="Disordered" evidence="1">
    <location>
        <begin position="1"/>
        <end position="528"/>
    </location>
</feature>
<dbReference type="EMBL" id="KQ414599">
    <property type="protein sequence ID" value="KOC69766.1"/>
    <property type="molecule type" value="Genomic_DNA"/>
</dbReference>
<sequence length="608" mass="67646">MTKRSLRSSKRRASSAGADSTTSKRSSYLRSTGKKSATKFSRTNSSTDSVSSKRDTVSGSRRREDKRETLSSIDGAERESMNCTTISSIDSESVRSESSKFRDDRSCHSRDSSVASKPCVSERPGKIQPWLSGNPRTSFNKKYVNSNKISSKPFDGNRRNSTLRRSSVTSKQQASKQSFDQNLEYNRVLNNETSSNLFTPRRSSSKDSRKSNVTVRVDNGKFSSEPIKLEAIRSETEEFPKQDFHSTSNMSARKPSNPDPRGRGRRPSTKYSAGTGSPRVQIPETIDSLVEITQQPPGEPRLPETQSGGVWNETEDTEKRSRKFPEKHGQQEKHGKVWRDRRQRSRTVSPVLSKQVAPKTELPTETLDENISVTSNVDKGTERGKVSPDENVRSFKEDVRRKMDVNSARSKLHSRKNTRDALRTKEEEKMSDFNRRKIAGSTNVAKGSLSSSGKPSRNLQQRSTSSRLSAGLHDNVIGARSMQIRSGKSPVRESRGAKSGGKSEKNGEKRGGLKESGPDGLKLPRRDSKAGIAMQVGLKKYIKKLKRVLSDRDNTDIGELASLSLTDAILPDLRSNLSSVEVQQVQNLLNMAEKKSELMQNDLNVGNV</sequence>
<feature type="compositionally biased region" description="Low complexity" evidence="1">
    <location>
        <begin position="41"/>
        <end position="50"/>
    </location>
</feature>
<feature type="compositionally biased region" description="Basic and acidic residues" evidence="1">
    <location>
        <begin position="490"/>
        <end position="528"/>
    </location>
</feature>
<gene>
    <name evidence="2" type="ORF">WH47_07506</name>
</gene>
<evidence type="ECO:0000256" key="1">
    <source>
        <dbReference type="SAM" id="MobiDB-lite"/>
    </source>
</evidence>
<feature type="compositionally biased region" description="Polar residues" evidence="1">
    <location>
        <begin position="21"/>
        <end position="31"/>
    </location>
</feature>
<feature type="compositionally biased region" description="Basic and acidic residues" evidence="1">
    <location>
        <begin position="92"/>
        <end position="111"/>
    </location>
</feature>
<evidence type="ECO:0000313" key="2">
    <source>
        <dbReference type="EMBL" id="KOC69766.1"/>
    </source>
</evidence>
<feature type="compositionally biased region" description="Basic residues" evidence="1">
    <location>
        <begin position="1"/>
        <end position="13"/>
    </location>
</feature>
<dbReference type="STRING" id="597456.A0A0L7RG90"/>
<feature type="compositionally biased region" description="Basic and acidic residues" evidence="1">
    <location>
        <begin position="227"/>
        <end position="244"/>
    </location>
</feature>
<keyword evidence="3" id="KW-1185">Reference proteome</keyword>
<feature type="compositionally biased region" description="Basic and acidic residues" evidence="1">
    <location>
        <begin position="379"/>
        <end position="404"/>
    </location>
</feature>
<dbReference type="Proteomes" id="UP000053825">
    <property type="component" value="Unassembled WGS sequence"/>
</dbReference>
<feature type="compositionally biased region" description="Polar residues" evidence="1">
    <location>
        <begin position="134"/>
        <end position="150"/>
    </location>
</feature>
<feature type="compositionally biased region" description="Basic and acidic residues" evidence="1">
    <location>
        <begin position="317"/>
        <end position="340"/>
    </location>
</feature>
<organism evidence="2 3">
    <name type="scientific">Habropoda laboriosa</name>
    <dbReference type="NCBI Taxonomy" id="597456"/>
    <lineage>
        <taxon>Eukaryota</taxon>
        <taxon>Metazoa</taxon>
        <taxon>Ecdysozoa</taxon>
        <taxon>Arthropoda</taxon>
        <taxon>Hexapoda</taxon>
        <taxon>Insecta</taxon>
        <taxon>Pterygota</taxon>
        <taxon>Neoptera</taxon>
        <taxon>Endopterygota</taxon>
        <taxon>Hymenoptera</taxon>
        <taxon>Apocrita</taxon>
        <taxon>Aculeata</taxon>
        <taxon>Apoidea</taxon>
        <taxon>Anthophila</taxon>
        <taxon>Apidae</taxon>
        <taxon>Habropoda</taxon>
    </lineage>
</organism>
<dbReference type="AlphaFoldDB" id="A0A0L7RG90"/>
<proteinExistence type="predicted"/>
<feature type="compositionally biased region" description="Polar residues" evidence="1">
    <location>
        <begin position="440"/>
        <end position="468"/>
    </location>
</feature>
<accession>A0A0L7RG90</accession>
<feature type="compositionally biased region" description="Polar residues" evidence="1">
    <location>
        <begin position="369"/>
        <end position="378"/>
    </location>
</feature>
<reference evidence="2 3" key="1">
    <citation type="submission" date="2015-07" db="EMBL/GenBank/DDBJ databases">
        <title>The genome of Habropoda laboriosa.</title>
        <authorList>
            <person name="Pan H."/>
            <person name="Kapheim K."/>
        </authorList>
    </citation>
    <scope>NUCLEOTIDE SEQUENCE [LARGE SCALE GENOMIC DNA]</scope>
    <source>
        <strain evidence="2">0110345459</strain>
    </source>
</reference>
<feature type="compositionally biased region" description="Basic and acidic residues" evidence="1">
    <location>
        <begin position="51"/>
        <end position="80"/>
    </location>
</feature>
<feature type="compositionally biased region" description="Polar residues" evidence="1">
    <location>
        <begin position="159"/>
        <end position="198"/>
    </location>
</feature>
<evidence type="ECO:0000313" key="3">
    <source>
        <dbReference type="Proteomes" id="UP000053825"/>
    </source>
</evidence>
<protein>
    <submittedName>
        <fullName evidence="2">Uncharacterized protein</fullName>
    </submittedName>
</protein>
<name>A0A0L7RG90_9HYME</name>